<gene>
    <name evidence="1" type="ORF">ROHU_018948</name>
</gene>
<sequence length="80" mass="9197">MLAVLEQSYCNYNTFAIKLFFLKPHHTFVNLSSDTHYDEISKPPQELVDVALMRNAEPQQTEHEAVPHYCQTELADDVSS</sequence>
<name>A0A498N4B1_LABRO</name>
<evidence type="ECO:0000313" key="2">
    <source>
        <dbReference type="Proteomes" id="UP000290572"/>
    </source>
</evidence>
<comment type="caution">
    <text evidence="1">The sequence shown here is derived from an EMBL/GenBank/DDBJ whole genome shotgun (WGS) entry which is preliminary data.</text>
</comment>
<dbReference type="EMBL" id="QBIY01011822">
    <property type="protein sequence ID" value="RXN29219.1"/>
    <property type="molecule type" value="Genomic_DNA"/>
</dbReference>
<dbReference type="AlphaFoldDB" id="A0A498N4B1"/>
<evidence type="ECO:0000313" key="1">
    <source>
        <dbReference type="EMBL" id="RXN29219.1"/>
    </source>
</evidence>
<accession>A0A498N4B1</accession>
<reference evidence="1 2" key="1">
    <citation type="submission" date="2018-03" db="EMBL/GenBank/DDBJ databases">
        <title>Draft genome sequence of Rohu Carp (Labeo rohita).</title>
        <authorList>
            <person name="Das P."/>
            <person name="Kushwaha B."/>
            <person name="Joshi C.G."/>
            <person name="Kumar D."/>
            <person name="Nagpure N.S."/>
            <person name="Sahoo L."/>
            <person name="Das S.P."/>
            <person name="Bit A."/>
            <person name="Patnaik S."/>
            <person name="Meher P.K."/>
            <person name="Jayasankar P."/>
            <person name="Koringa P.G."/>
            <person name="Patel N.V."/>
            <person name="Hinsu A.T."/>
            <person name="Kumar R."/>
            <person name="Pandey M."/>
            <person name="Agarwal S."/>
            <person name="Srivastava S."/>
            <person name="Singh M."/>
            <person name="Iquebal M.A."/>
            <person name="Jaiswal S."/>
            <person name="Angadi U.B."/>
            <person name="Kumar N."/>
            <person name="Raza M."/>
            <person name="Shah T.M."/>
            <person name="Rai A."/>
            <person name="Jena J.K."/>
        </authorList>
    </citation>
    <scope>NUCLEOTIDE SEQUENCE [LARGE SCALE GENOMIC DNA]</scope>
    <source>
        <strain evidence="1">DASCIFA01</strain>
        <tissue evidence="1">Testis</tissue>
    </source>
</reference>
<protein>
    <submittedName>
        <fullName evidence="1">Uncharacterized protein</fullName>
    </submittedName>
</protein>
<keyword evidence="2" id="KW-1185">Reference proteome</keyword>
<proteinExistence type="predicted"/>
<dbReference type="Proteomes" id="UP000290572">
    <property type="component" value="Unassembled WGS sequence"/>
</dbReference>
<organism evidence="1 2">
    <name type="scientific">Labeo rohita</name>
    <name type="common">Indian major carp</name>
    <name type="synonym">Cyprinus rohita</name>
    <dbReference type="NCBI Taxonomy" id="84645"/>
    <lineage>
        <taxon>Eukaryota</taxon>
        <taxon>Metazoa</taxon>
        <taxon>Chordata</taxon>
        <taxon>Craniata</taxon>
        <taxon>Vertebrata</taxon>
        <taxon>Euteleostomi</taxon>
        <taxon>Actinopterygii</taxon>
        <taxon>Neopterygii</taxon>
        <taxon>Teleostei</taxon>
        <taxon>Ostariophysi</taxon>
        <taxon>Cypriniformes</taxon>
        <taxon>Cyprinidae</taxon>
        <taxon>Labeoninae</taxon>
        <taxon>Labeonini</taxon>
        <taxon>Labeo</taxon>
    </lineage>
</organism>